<keyword evidence="1" id="KW-1185">Reference proteome</keyword>
<dbReference type="AlphaFoldDB" id="A0A0M3IFS3"/>
<dbReference type="WBParaSite" id="ALUE_0001708601-mRNA-1">
    <property type="protein sequence ID" value="ALUE_0001708601-mRNA-1"/>
    <property type="gene ID" value="ALUE_0001708601"/>
</dbReference>
<reference evidence="2" key="1">
    <citation type="submission" date="2017-02" db="UniProtKB">
        <authorList>
            <consortium name="WormBaseParasite"/>
        </authorList>
    </citation>
    <scope>IDENTIFICATION</scope>
</reference>
<accession>A0A0M3IFS3</accession>
<proteinExistence type="predicted"/>
<evidence type="ECO:0000313" key="2">
    <source>
        <dbReference type="WBParaSite" id="ALUE_0001708601-mRNA-1"/>
    </source>
</evidence>
<sequence length="49" mass="6171">MNIYIFTDNKRTTYEFHIFQPYSTFIFIFRKIRKFTYSKFFASIRANKE</sequence>
<organism evidence="1 2">
    <name type="scientific">Ascaris lumbricoides</name>
    <name type="common">Giant roundworm</name>
    <dbReference type="NCBI Taxonomy" id="6252"/>
    <lineage>
        <taxon>Eukaryota</taxon>
        <taxon>Metazoa</taxon>
        <taxon>Ecdysozoa</taxon>
        <taxon>Nematoda</taxon>
        <taxon>Chromadorea</taxon>
        <taxon>Rhabditida</taxon>
        <taxon>Spirurina</taxon>
        <taxon>Ascaridomorpha</taxon>
        <taxon>Ascaridoidea</taxon>
        <taxon>Ascarididae</taxon>
        <taxon>Ascaris</taxon>
    </lineage>
</organism>
<dbReference type="Proteomes" id="UP000036681">
    <property type="component" value="Unplaced"/>
</dbReference>
<name>A0A0M3IFS3_ASCLU</name>
<protein>
    <submittedName>
        <fullName evidence="2">Ribosomal protein L23</fullName>
    </submittedName>
</protein>
<evidence type="ECO:0000313" key="1">
    <source>
        <dbReference type="Proteomes" id="UP000036681"/>
    </source>
</evidence>